<dbReference type="GO" id="GO:0005789">
    <property type="term" value="C:endoplasmic reticulum membrane"/>
    <property type="evidence" value="ECO:0007669"/>
    <property type="project" value="UniProtKB-SubCell"/>
</dbReference>
<dbReference type="InterPro" id="IPR010580">
    <property type="entry name" value="ER_stress-assoc"/>
</dbReference>
<dbReference type="PANTHER" id="PTHR15601">
    <property type="entry name" value="STRESS ASSOCIATED ENDOPLASMIC RETICULUM PROTEIN SERP1/RAMP4"/>
    <property type="match status" value="1"/>
</dbReference>
<evidence type="ECO:0000256" key="2">
    <source>
        <dbReference type="ARBA" id="ARBA00005500"/>
    </source>
</evidence>
<sequence length="64" mass="7047">MSTPKMRKANEKNAKNVTKRGNVSKTSKKDDGYPVSPELIALFVFVVIGSAVFQIIQSVWMGGF</sequence>
<evidence type="ECO:0008006" key="12">
    <source>
        <dbReference type="Google" id="ProtNLM"/>
    </source>
</evidence>
<evidence type="ECO:0000256" key="1">
    <source>
        <dbReference type="ARBA" id="ARBA00004389"/>
    </source>
</evidence>
<evidence type="ECO:0000256" key="10">
    <source>
        <dbReference type="SAM" id="Phobius"/>
    </source>
</evidence>
<dbReference type="GO" id="GO:0030968">
    <property type="term" value="P:endoplasmic reticulum unfolded protein response"/>
    <property type="evidence" value="ECO:0007669"/>
    <property type="project" value="TreeGrafter"/>
</dbReference>
<comment type="subcellular location">
    <subcellularLocation>
        <location evidence="1">Endoplasmic reticulum membrane</location>
        <topology evidence="1">Single-pass membrane protein</topology>
    </subcellularLocation>
</comment>
<protein>
    <recommendedName>
        <fullName evidence="12">Stress-associated endoplasmic reticulum protein</fullName>
    </recommendedName>
</protein>
<keyword evidence="3 10" id="KW-0812">Transmembrane</keyword>
<dbReference type="Pfam" id="PF06624">
    <property type="entry name" value="RAMP4"/>
    <property type="match status" value="1"/>
</dbReference>
<comment type="function">
    <text evidence="7">Interacts with target proteins during their translocation into the lumen of the endoplasmic reticulum. Protects unfolded target proteins against degradation during ER stress. May facilitate glycosylation of target proteins after termination of ER stress. May modulate the use of N-glycosylation sites on target proteins.</text>
</comment>
<evidence type="ECO:0000256" key="4">
    <source>
        <dbReference type="ARBA" id="ARBA00022824"/>
    </source>
</evidence>
<keyword evidence="5 10" id="KW-1133">Transmembrane helix</keyword>
<keyword evidence="6 10" id="KW-0472">Membrane</keyword>
<accession>A0A0U2TLJ2</accession>
<proteinExistence type="evidence at transcript level"/>
<name>A0A0U2TLJ2_9MAXI</name>
<evidence type="ECO:0000256" key="7">
    <source>
        <dbReference type="ARBA" id="ARBA00037157"/>
    </source>
</evidence>
<feature type="transmembrane region" description="Helical" evidence="10">
    <location>
        <begin position="39"/>
        <end position="60"/>
    </location>
</feature>
<feature type="compositionally biased region" description="Polar residues" evidence="9">
    <location>
        <begin position="15"/>
        <end position="25"/>
    </location>
</feature>
<organism evidence="11">
    <name type="scientific">Centropages dorsispinatus</name>
    <dbReference type="NCBI Taxonomy" id="1239308"/>
    <lineage>
        <taxon>Eukaryota</taxon>
        <taxon>Metazoa</taxon>
        <taxon>Ecdysozoa</taxon>
        <taxon>Arthropoda</taxon>
        <taxon>Crustacea</taxon>
        <taxon>Multicrustacea</taxon>
        <taxon>Hexanauplia</taxon>
        <taxon>Copepoda</taxon>
        <taxon>Calanoida</taxon>
        <taxon>Centropagidae</taxon>
        <taxon>Centropages</taxon>
    </lineage>
</organism>
<dbReference type="PANTHER" id="PTHR15601:SF0">
    <property type="entry name" value="GEO09675P1"/>
    <property type="match status" value="1"/>
</dbReference>
<feature type="region of interest" description="Disordered" evidence="9">
    <location>
        <begin position="1"/>
        <end position="34"/>
    </location>
</feature>
<keyword evidence="4" id="KW-0256">Endoplasmic reticulum</keyword>
<comment type="similarity">
    <text evidence="2">Belongs to the RAMP4 family.</text>
</comment>
<evidence type="ECO:0000256" key="9">
    <source>
        <dbReference type="SAM" id="MobiDB-lite"/>
    </source>
</evidence>
<dbReference type="EMBL" id="KT755183">
    <property type="protein sequence ID" value="ALS05017.1"/>
    <property type="molecule type" value="mRNA"/>
</dbReference>
<reference evidence="11" key="1">
    <citation type="journal article" date="2015" name="Sci. Rep.">
        <title>Spliced leader RNA trans-splicing discovered in copepods.</title>
        <authorList>
            <person name="Yang F."/>
            <person name="Xu D."/>
            <person name="Zhuang Y."/>
            <person name="Yi X."/>
            <person name="Huang Y."/>
            <person name="Chen H."/>
            <person name="Lin S."/>
            <person name="Campbell D.A."/>
            <person name="Sturm N.R."/>
            <person name="Liu G."/>
            <person name="Zhang H."/>
        </authorList>
    </citation>
    <scope>NUCLEOTIDE SEQUENCE</scope>
</reference>
<evidence type="ECO:0000313" key="11">
    <source>
        <dbReference type="EMBL" id="ALS05017.1"/>
    </source>
</evidence>
<evidence type="ECO:0000256" key="8">
    <source>
        <dbReference type="ARBA" id="ARBA00038831"/>
    </source>
</evidence>
<evidence type="ECO:0000256" key="5">
    <source>
        <dbReference type="ARBA" id="ARBA00022989"/>
    </source>
</evidence>
<dbReference type="AlphaFoldDB" id="A0A0U2TLJ2"/>
<evidence type="ECO:0000256" key="6">
    <source>
        <dbReference type="ARBA" id="ARBA00023136"/>
    </source>
</evidence>
<comment type="subunit">
    <text evidence="8">Interacts with SEC61B, SEC61A1 and the SEC61 complex. Interacts with CANX.</text>
</comment>
<evidence type="ECO:0000256" key="3">
    <source>
        <dbReference type="ARBA" id="ARBA00022692"/>
    </source>
</evidence>